<evidence type="ECO:0000256" key="2">
    <source>
        <dbReference type="SAM" id="Phobius"/>
    </source>
</evidence>
<keyword evidence="2" id="KW-0812">Transmembrane</keyword>
<keyword evidence="2" id="KW-0472">Membrane</keyword>
<gene>
    <name evidence="3" type="ORF">HMPREF9465_02117</name>
</gene>
<reference evidence="3 4" key="1">
    <citation type="submission" date="2012-05" db="EMBL/GenBank/DDBJ databases">
        <title>The Genome Sequence of Sutterella wadsworthensis 2_1_59BFAA.</title>
        <authorList>
            <consortium name="The Broad Institute Genome Sequencing Platform"/>
            <person name="Earl A."/>
            <person name="Ward D."/>
            <person name="Feldgarden M."/>
            <person name="Gevers D."/>
            <person name="Daigneault M."/>
            <person name="Strauss J."/>
            <person name="Allen-Vercoe E."/>
            <person name="Walker B."/>
            <person name="Young S.K."/>
            <person name="Zeng Q."/>
            <person name="Gargeya S."/>
            <person name="Fitzgerald M."/>
            <person name="Haas B."/>
            <person name="Abouelleil A."/>
            <person name="Alvarado L."/>
            <person name="Arachchi H.M."/>
            <person name="Berlin A.M."/>
            <person name="Chapman S.B."/>
            <person name="Goldberg J."/>
            <person name="Griggs A."/>
            <person name="Gujja S."/>
            <person name="Hansen M."/>
            <person name="Howarth C."/>
            <person name="Imamovic A."/>
            <person name="Larimer J."/>
            <person name="McCowen C."/>
            <person name="Montmayeur A."/>
            <person name="Murphy C."/>
            <person name="Neiman D."/>
            <person name="Pearson M."/>
            <person name="Priest M."/>
            <person name="Roberts A."/>
            <person name="Saif S."/>
            <person name="Shea T."/>
            <person name="Sisk P."/>
            <person name="Sykes S."/>
            <person name="Wortman J."/>
            <person name="Nusbaum C."/>
            <person name="Birren B."/>
        </authorList>
    </citation>
    <scope>NUCLEOTIDE SEQUENCE [LARGE SCALE GENOMIC DNA]</scope>
    <source>
        <strain evidence="3 4">2_1_59BFAA</strain>
    </source>
</reference>
<sequence>MEMTHYMELMMGSWHMLVLFMAAPMLLAECYVVSEILLLIKPRQGDALAAFNKASAYATALGIALLSGCVALQFSSVVAWRTWVDAVSALAYVAAGLPFIYVGLLEAASSPAAGRPSGRDARPSRRWSSISSSPTPPWSSGCSIPCSSAGGLRTTCT</sequence>
<feature type="transmembrane region" description="Helical" evidence="2">
    <location>
        <begin position="54"/>
        <end position="74"/>
    </location>
</feature>
<protein>
    <submittedName>
        <fullName evidence="3">Uncharacterized protein</fullName>
    </submittedName>
</protein>
<accession>K1JJG9</accession>
<dbReference type="HOGENOM" id="CLU_1676957_0_0_4"/>
<dbReference type="Pfam" id="PF20617">
    <property type="entry name" value="DUF6803"/>
    <property type="match status" value="1"/>
</dbReference>
<evidence type="ECO:0000313" key="4">
    <source>
        <dbReference type="Proteomes" id="UP000005835"/>
    </source>
</evidence>
<name>K1JJG9_9BURK</name>
<evidence type="ECO:0000313" key="3">
    <source>
        <dbReference type="EMBL" id="EKB30291.1"/>
    </source>
</evidence>
<dbReference type="EMBL" id="ADMG01000047">
    <property type="protein sequence ID" value="EKB30291.1"/>
    <property type="molecule type" value="Genomic_DNA"/>
</dbReference>
<dbReference type="PATRIC" id="fig|742823.3.peg.2124"/>
<evidence type="ECO:0000256" key="1">
    <source>
        <dbReference type="SAM" id="MobiDB-lite"/>
    </source>
</evidence>
<dbReference type="AlphaFoldDB" id="K1JJG9"/>
<keyword evidence="4" id="KW-1185">Reference proteome</keyword>
<dbReference type="eggNOG" id="ENOG50318HY">
    <property type="taxonomic scope" value="Bacteria"/>
</dbReference>
<feature type="region of interest" description="Disordered" evidence="1">
    <location>
        <begin position="110"/>
        <end position="141"/>
    </location>
</feature>
<feature type="transmembrane region" description="Helical" evidence="2">
    <location>
        <begin position="12"/>
        <end position="33"/>
    </location>
</feature>
<comment type="caution">
    <text evidence="3">The sequence shown here is derived from an EMBL/GenBank/DDBJ whole genome shotgun (WGS) entry which is preliminary data.</text>
</comment>
<keyword evidence="2" id="KW-1133">Transmembrane helix</keyword>
<dbReference type="Proteomes" id="UP000005835">
    <property type="component" value="Unassembled WGS sequence"/>
</dbReference>
<organism evidence="3 4">
    <name type="scientific">Sutterella wadsworthensis 2_1_59BFAA</name>
    <dbReference type="NCBI Taxonomy" id="742823"/>
    <lineage>
        <taxon>Bacteria</taxon>
        <taxon>Pseudomonadati</taxon>
        <taxon>Pseudomonadota</taxon>
        <taxon>Betaproteobacteria</taxon>
        <taxon>Burkholderiales</taxon>
        <taxon>Sutterellaceae</taxon>
        <taxon>Sutterella</taxon>
    </lineage>
</organism>
<feature type="transmembrane region" description="Helical" evidence="2">
    <location>
        <begin position="86"/>
        <end position="105"/>
    </location>
</feature>
<dbReference type="InterPro" id="IPR046547">
    <property type="entry name" value="DUF6803"/>
</dbReference>
<proteinExistence type="predicted"/>